<dbReference type="InterPro" id="IPR015943">
    <property type="entry name" value="WD40/YVTN_repeat-like_dom_sf"/>
</dbReference>
<dbReference type="Gene3D" id="2.130.10.10">
    <property type="entry name" value="YVTN repeat-like/Quinoprotein amine dehydrogenase"/>
    <property type="match status" value="1"/>
</dbReference>
<dbReference type="SUPFAM" id="SSF50978">
    <property type="entry name" value="WD40 repeat-like"/>
    <property type="match status" value="1"/>
</dbReference>
<comment type="caution">
    <text evidence="2">The sequence shown here is derived from an EMBL/GenBank/DDBJ whole genome shotgun (WGS) entry which is preliminary data.</text>
</comment>
<protein>
    <submittedName>
        <fullName evidence="2">Uncharacterized protein</fullName>
    </submittedName>
</protein>
<feature type="compositionally biased region" description="Acidic residues" evidence="1">
    <location>
        <begin position="989"/>
        <end position="999"/>
    </location>
</feature>
<feature type="compositionally biased region" description="Acidic residues" evidence="1">
    <location>
        <begin position="327"/>
        <end position="351"/>
    </location>
</feature>
<evidence type="ECO:0000313" key="3">
    <source>
        <dbReference type="Proteomes" id="UP000660262"/>
    </source>
</evidence>
<sequence length="1513" mass="158546">MAYTAAAPAPPRRLLLLSRVEWRAMMTSSSSSQSSSSSSAAAAAAAAAADVLVIITSSAFTAVNTATYDVIAHQAIPVAPVDAAIVAHNHKPTIATMYAASADVAQAGVAVWNCCDNMQQTPSSHSVRFTRAKWIPHDPYCNSSRPPQMHAQPRTLHVSDDRTLVAMLPTRGDVAIANVDNEKARSTWGDSQYGWACATWVAHGEGTAQQLVAAAYMVSHETWVVVVLACDSKTGQVVATQAVPLAASQPRWPTTFVRIPPYSAAGPTSKLILLGAYGAATVLAVGAVDACFPDWNVWNVAFEVLGANAEEMHVAWLTTPPKVDAPPDTDDIRLDDDDDNNNNNDDDDDDSESRSLLTCACYDAAQAELLISMSDGTLRCVGIAAGGCKSQGPLRFALATIRSFAPGRATQLMPLPSRESVVAAGDIGCDGWICHTTHRRVHRPTWLANSGPVEALIEQPRRCWTCFEPVTPAMDAKDRLGDSTLDDASCGEAPPPWRTCCDSGSASASVWARAEGFETAVRMWFASGDAWQVLLVTFASDQSRALVRLDESEDRFRDASDVALALDMNVATLAFGAYGGPDLEENIAGGSIGSANAGVCQVTSTCVRASRPRCAGTAELTTCANASDVFGSASAHSITAACIATTRTTGRSAAARIVVSAAGTLHACVAVLHANTEHISTLCRFDAASREVSCATWLDAGETQGPQVVALGTHDATVEFWRVDYFDGAVAQPVRRLNWNGVPNDLFYLPKSRTLLYGTRDGHLVRFANLKDASTGVVTAHRDSPITFASAATNGDAAYVLGGGLPLLAKPTHGCLGAELSNTALASGARLLCHAPATKDLGSCVACVREDDGSLAIADVPRMPASSSRSMPRPTAMGRRRSVLTSCFGGAVIIAGSCLDADDDCEFTGDCEALSLLSSVSGAGNQSGGGGGGDGGGSSGGGGGANHDDVDMSIGDADGDGDVNVFPAGRLPVTDAEDEEQWQQRGDDNNDNSYEEPEMDVEDSMVTPPALLQPRSILHAYDAVTGAELGEPLLVPGYVVGAACSLGWDAASWGQPPPDVEWDALFVGFDRDVPTQSSFLRTTDAEYAASIRACVVSLSRDEQDGTVRWHSPANAPQLVSHSHTTRCFGGGHVEMVATQECEHVFRSAAPYPARFSLAGVVAPEGIHGDRSTWRGKFAPDCRARGVVVAAGLHIGMVAVAPARDQPAQSSQPSAVPPSLITELLAATYTSGEACRVAVDAQTAAIYASELTGGVRMRAWDPEALAFVHCYGDAQRRPPAALVPIPDASGRVPRALALDRRGVLSLLVPESPAASRAAAGSLLWARAAPCEDAVLCGGDGGDDDDDDDTWTAPHAPALRAAWSLRIGSAGLCACISLDTSGAPFAVCAPPTPSQSSPLCAPLVEAAAVFGTASGDIVRIVRVLDTHHGDLLRRGIQACENAARAGTYLAVPPHFKRGTEHDALPDIGGAVLCDLVQPLIGFDESDQRRILEPYLAREEVCTFFAIVEACLFDAS</sequence>
<evidence type="ECO:0000313" key="2">
    <source>
        <dbReference type="EMBL" id="GHP01650.1"/>
    </source>
</evidence>
<keyword evidence="3" id="KW-1185">Reference proteome</keyword>
<accession>A0A830H6I4</accession>
<dbReference type="EMBL" id="BNJQ01000001">
    <property type="protein sequence ID" value="GHP01650.1"/>
    <property type="molecule type" value="Genomic_DNA"/>
</dbReference>
<evidence type="ECO:0000256" key="1">
    <source>
        <dbReference type="SAM" id="MobiDB-lite"/>
    </source>
</evidence>
<dbReference type="InterPro" id="IPR036322">
    <property type="entry name" value="WD40_repeat_dom_sf"/>
</dbReference>
<name>A0A830H6I4_9CHLO</name>
<reference evidence="2" key="1">
    <citation type="submission" date="2020-10" db="EMBL/GenBank/DDBJ databases">
        <title>Unveiling of a novel bifunctional photoreceptor, Dualchrome1, isolated from a cosmopolitan green alga.</title>
        <authorList>
            <person name="Suzuki S."/>
            <person name="Kawachi M."/>
        </authorList>
    </citation>
    <scope>NUCLEOTIDE SEQUENCE</scope>
    <source>
        <strain evidence="2">NIES 2893</strain>
    </source>
</reference>
<organism evidence="2 3">
    <name type="scientific">Pycnococcus provasolii</name>
    <dbReference type="NCBI Taxonomy" id="41880"/>
    <lineage>
        <taxon>Eukaryota</taxon>
        <taxon>Viridiplantae</taxon>
        <taxon>Chlorophyta</taxon>
        <taxon>Pseudoscourfieldiophyceae</taxon>
        <taxon>Pseudoscourfieldiales</taxon>
        <taxon>Pycnococcaceae</taxon>
        <taxon>Pycnococcus</taxon>
    </lineage>
</organism>
<feature type="compositionally biased region" description="Gly residues" evidence="1">
    <location>
        <begin position="925"/>
        <end position="945"/>
    </location>
</feature>
<dbReference type="Proteomes" id="UP000660262">
    <property type="component" value="Unassembled WGS sequence"/>
</dbReference>
<feature type="region of interest" description="Disordered" evidence="1">
    <location>
        <begin position="924"/>
        <end position="999"/>
    </location>
</feature>
<proteinExistence type="predicted"/>
<feature type="region of interest" description="Disordered" evidence="1">
    <location>
        <begin position="319"/>
        <end position="353"/>
    </location>
</feature>
<gene>
    <name evidence="2" type="ORF">PPROV_000040700</name>
</gene>